<dbReference type="EMBL" id="FWFZ01000036">
    <property type="protein sequence ID" value="SLN75607.1"/>
    <property type="molecule type" value="Genomic_DNA"/>
</dbReference>
<evidence type="ECO:0000256" key="5">
    <source>
        <dbReference type="SAM" id="MobiDB-lite"/>
    </source>
</evidence>
<dbReference type="Gene3D" id="1.20.1420.30">
    <property type="entry name" value="NCX, central ion-binding region"/>
    <property type="match status" value="2"/>
</dbReference>
<gene>
    <name evidence="8" type="primary">yrbG_2</name>
    <name evidence="8" type="ORF">ROA7023_03998</name>
</gene>
<evidence type="ECO:0000256" key="4">
    <source>
        <dbReference type="ARBA" id="ARBA00023136"/>
    </source>
</evidence>
<evidence type="ECO:0000259" key="7">
    <source>
        <dbReference type="Pfam" id="PF01699"/>
    </source>
</evidence>
<feature type="transmembrane region" description="Helical" evidence="6">
    <location>
        <begin position="136"/>
        <end position="156"/>
    </location>
</feature>
<feature type="transmembrane region" description="Helical" evidence="6">
    <location>
        <begin position="45"/>
        <end position="68"/>
    </location>
</feature>
<feature type="compositionally biased region" description="Acidic residues" evidence="5">
    <location>
        <begin position="169"/>
        <end position="186"/>
    </location>
</feature>
<reference evidence="8 9" key="1">
    <citation type="submission" date="2017-03" db="EMBL/GenBank/DDBJ databases">
        <authorList>
            <person name="Afonso C.L."/>
            <person name="Miller P.J."/>
            <person name="Scott M.A."/>
            <person name="Spackman E."/>
            <person name="Goraichik I."/>
            <person name="Dimitrov K.M."/>
            <person name="Suarez D.L."/>
            <person name="Swayne D.E."/>
        </authorList>
    </citation>
    <scope>NUCLEOTIDE SEQUENCE [LARGE SCALE GENOMIC DNA]</scope>
    <source>
        <strain evidence="8 9">CECT 7023</strain>
    </source>
</reference>
<feature type="transmembrane region" description="Helical" evidence="6">
    <location>
        <begin position="223"/>
        <end position="242"/>
    </location>
</feature>
<dbReference type="AlphaFoldDB" id="A0A1Y5TZX2"/>
<evidence type="ECO:0000256" key="3">
    <source>
        <dbReference type="ARBA" id="ARBA00022989"/>
    </source>
</evidence>
<evidence type="ECO:0000313" key="8">
    <source>
        <dbReference type="EMBL" id="SLN75607.1"/>
    </source>
</evidence>
<dbReference type="OrthoDB" id="153124at2"/>
<keyword evidence="3 6" id="KW-1133">Transmembrane helix</keyword>
<evidence type="ECO:0000256" key="2">
    <source>
        <dbReference type="ARBA" id="ARBA00022692"/>
    </source>
</evidence>
<dbReference type="Proteomes" id="UP000193900">
    <property type="component" value="Unassembled WGS sequence"/>
</dbReference>
<feature type="transmembrane region" description="Helical" evidence="6">
    <location>
        <begin position="109"/>
        <end position="130"/>
    </location>
</feature>
<accession>A0A1Y5TZX2</accession>
<keyword evidence="9" id="KW-1185">Reference proteome</keyword>
<feature type="domain" description="Sodium/calcium exchanger membrane region" evidence="7">
    <location>
        <begin position="194"/>
        <end position="339"/>
    </location>
</feature>
<dbReference type="InterPro" id="IPR044880">
    <property type="entry name" value="NCX_ion-bd_dom_sf"/>
</dbReference>
<comment type="subcellular location">
    <subcellularLocation>
        <location evidence="1">Membrane</location>
        <topology evidence="1">Multi-pass membrane protein</topology>
    </subcellularLocation>
</comment>
<organism evidence="8 9">
    <name type="scientific">Roseisalinus antarcticus</name>
    <dbReference type="NCBI Taxonomy" id="254357"/>
    <lineage>
        <taxon>Bacteria</taxon>
        <taxon>Pseudomonadati</taxon>
        <taxon>Pseudomonadota</taxon>
        <taxon>Alphaproteobacteria</taxon>
        <taxon>Rhodobacterales</taxon>
        <taxon>Roseobacteraceae</taxon>
        <taxon>Roseisalinus</taxon>
    </lineage>
</organism>
<feature type="transmembrane region" description="Helical" evidence="6">
    <location>
        <begin position="74"/>
        <end position="97"/>
    </location>
</feature>
<evidence type="ECO:0000313" key="9">
    <source>
        <dbReference type="Proteomes" id="UP000193900"/>
    </source>
</evidence>
<feature type="transmembrane region" description="Helical" evidence="6">
    <location>
        <begin position="192"/>
        <end position="217"/>
    </location>
</feature>
<dbReference type="Pfam" id="PF01699">
    <property type="entry name" value="Na_Ca_ex"/>
    <property type="match status" value="2"/>
</dbReference>
<evidence type="ECO:0000256" key="1">
    <source>
        <dbReference type="ARBA" id="ARBA00004141"/>
    </source>
</evidence>
<proteinExistence type="predicted"/>
<name>A0A1Y5TZX2_9RHOB</name>
<feature type="region of interest" description="Disordered" evidence="5">
    <location>
        <begin position="167"/>
        <end position="187"/>
    </location>
</feature>
<feature type="domain" description="Sodium/calcium exchanger membrane region" evidence="7">
    <location>
        <begin position="10"/>
        <end position="127"/>
    </location>
</feature>
<dbReference type="GO" id="GO:0055085">
    <property type="term" value="P:transmembrane transport"/>
    <property type="evidence" value="ECO:0007669"/>
    <property type="project" value="InterPro"/>
</dbReference>
<feature type="transmembrane region" description="Helical" evidence="6">
    <location>
        <begin position="254"/>
        <end position="273"/>
    </location>
</feature>
<keyword evidence="2 6" id="KW-0812">Transmembrane</keyword>
<feature type="transmembrane region" description="Helical" evidence="6">
    <location>
        <begin position="6"/>
        <end position="24"/>
    </location>
</feature>
<dbReference type="RefSeq" id="WP_085880716.1">
    <property type="nucleotide sequence ID" value="NZ_FWFZ01000036.1"/>
</dbReference>
<protein>
    <submittedName>
        <fullName evidence="8">Inner membrane protein YrbG</fullName>
    </submittedName>
</protein>
<feature type="transmembrane region" description="Helical" evidence="6">
    <location>
        <begin position="319"/>
        <end position="341"/>
    </location>
</feature>
<dbReference type="GO" id="GO:0016020">
    <property type="term" value="C:membrane"/>
    <property type="evidence" value="ECO:0007669"/>
    <property type="project" value="UniProtKB-SubCell"/>
</dbReference>
<sequence>MFDPLATPLLFAIFAAAALVVLTGGIRMTGQADLLADRTGLGEALVGGVLLGAATSLSGTIVSVTAAMDGRASLAFSNGIGGIAAQTAFLALADILYRRANLEHAAADLANIFQGALLMLMLALPLVAWLGPDAAILGLHPASYLLLVIYAGGVYASNRVREEPMWEAVETDETAPDEEDEEEEDAPSTRKLALSFAAIMAAMAVAGWVIASVAGVLTDRFEIKASVVGALMTAVVTSLPELVTTLAAVRRGALQLAVGGIIGGNTFDTLFLVMGDAAYREGSLYHAIGKDDVFWLAIGLCMTAVLTLGQLYRQRQGPAGIGIESLSILGIYLAAIAIQTIL</sequence>
<feature type="transmembrane region" description="Helical" evidence="6">
    <location>
        <begin position="293"/>
        <end position="312"/>
    </location>
</feature>
<evidence type="ECO:0000256" key="6">
    <source>
        <dbReference type="SAM" id="Phobius"/>
    </source>
</evidence>
<keyword evidence="4 6" id="KW-0472">Membrane</keyword>
<dbReference type="InterPro" id="IPR004837">
    <property type="entry name" value="NaCa_Exmemb"/>
</dbReference>